<evidence type="ECO:0000313" key="4">
    <source>
        <dbReference type="Proteomes" id="UP001287356"/>
    </source>
</evidence>
<feature type="domain" description="Heterokaryon incompatibility" evidence="2">
    <location>
        <begin position="94"/>
        <end position="268"/>
    </location>
</feature>
<dbReference type="Proteomes" id="UP001287356">
    <property type="component" value="Unassembled WGS sequence"/>
</dbReference>
<feature type="signal peptide" evidence="1">
    <location>
        <begin position="1"/>
        <end position="19"/>
    </location>
</feature>
<dbReference type="AlphaFoldDB" id="A0AAE0KM16"/>
<dbReference type="PANTHER" id="PTHR24148">
    <property type="entry name" value="ANKYRIN REPEAT DOMAIN-CONTAINING PROTEIN 39 HOMOLOG-RELATED"/>
    <property type="match status" value="1"/>
</dbReference>
<comment type="caution">
    <text evidence="3">The sequence shown here is derived from an EMBL/GenBank/DDBJ whole genome shotgun (WGS) entry which is preliminary data.</text>
</comment>
<gene>
    <name evidence="3" type="ORF">B0T24DRAFT_568932</name>
</gene>
<proteinExistence type="predicted"/>
<dbReference type="Pfam" id="PF06985">
    <property type="entry name" value="HET"/>
    <property type="match status" value="1"/>
</dbReference>
<feature type="chain" id="PRO_5042075091" evidence="1">
    <location>
        <begin position="20"/>
        <end position="796"/>
    </location>
</feature>
<dbReference type="EMBL" id="JAULSN010000002">
    <property type="protein sequence ID" value="KAK3379146.1"/>
    <property type="molecule type" value="Genomic_DNA"/>
</dbReference>
<keyword evidence="1" id="KW-0732">Signal</keyword>
<dbReference type="InterPro" id="IPR052895">
    <property type="entry name" value="HetReg/Transcr_Mod"/>
</dbReference>
<evidence type="ECO:0000313" key="3">
    <source>
        <dbReference type="EMBL" id="KAK3379146.1"/>
    </source>
</evidence>
<name>A0AAE0KM16_9PEZI</name>
<evidence type="ECO:0000256" key="1">
    <source>
        <dbReference type="SAM" id="SignalP"/>
    </source>
</evidence>
<sequence length="796" mass="88379">MNFNPVILVLSAMNLAADSAVRLTTDVAAGLVQKVQSPLENVPGFQYYDTIGTDSLRLLRFVDRPPGTPAPHNLRLELELVLETHSIGLDCPKYVALSYAWGPPNMGALQEYTSVERKSVWINSCRFEIRPNLYDALNHLQQLFPPSTYFWADAICINQDNSTEIGQQFGIMDLVYSRADETIIWLGKKSRHTAEAAVLLTRDAGAVRGAAKHLLEKTIAGYYQTPIFAVDTTAFSQFGVTPLTEQNWTSLADLLSRRWFGRAWMVQEVALSKRIRVLCGDIFIEWDVIANFAIFICLTHTIISFLQFYPNNPSFLFMAAGFTFTTSLELVSSWYRGNVFGSSGLLEGIDCVAGLGLEEKGPGSLLLKLILTTYGFSATQRRDKLYSHYGILHSLAGLDYKTHPSFLPDRDKSTPDADIFLRLGRVMIQETKTLHLITLSGEAGYPWWPLPPRIKHLPTWMPDFSPYRMNLPLLGPSFRQSRNFDSSASRKTAQILPAHKLRELEPLLSDNEPNKLYVSATRLGTITRLGDSWSDMSIHRRFSATFDLLLSLPSPYPHTNPSQGTAEIFWRTLLTDSDVSNTPAHPDLGHVFFRSWLASKTFQALLSQLDAPVSALRAAMKNPASELDRVFSSGLFPALDQLARADGPTGSSIFPTQADLRQHLAALGHPAAASPGGGGPLNLVAAAKGLLQYQARKREHVRGLEGGARQFNTFAQYYANYKRLFATDTGYIGSATEEIRQGQTVWLLYGCPTPMVLEAGRGDGCRVVGDAYVHGAMFGEAVVDVERARWERVCLV</sequence>
<dbReference type="Pfam" id="PF26639">
    <property type="entry name" value="Het-6_barrel"/>
    <property type="match status" value="1"/>
</dbReference>
<evidence type="ECO:0000259" key="2">
    <source>
        <dbReference type="Pfam" id="PF06985"/>
    </source>
</evidence>
<keyword evidence="4" id="KW-1185">Reference proteome</keyword>
<protein>
    <submittedName>
        <fullName evidence="3">Heterokaryon incompatibility protein-domain-containing protein</fullName>
    </submittedName>
</protein>
<reference evidence="3" key="2">
    <citation type="submission" date="2023-06" db="EMBL/GenBank/DDBJ databases">
        <authorList>
            <consortium name="Lawrence Berkeley National Laboratory"/>
            <person name="Haridas S."/>
            <person name="Hensen N."/>
            <person name="Bonometti L."/>
            <person name="Westerberg I."/>
            <person name="Brannstrom I.O."/>
            <person name="Guillou S."/>
            <person name="Cros-Aarteil S."/>
            <person name="Calhoun S."/>
            <person name="Kuo A."/>
            <person name="Mondo S."/>
            <person name="Pangilinan J."/>
            <person name="Riley R."/>
            <person name="Labutti K."/>
            <person name="Andreopoulos B."/>
            <person name="Lipzen A."/>
            <person name="Chen C."/>
            <person name="Yanf M."/>
            <person name="Daum C."/>
            <person name="Ng V."/>
            <person name="Clum A."/>
            <person name="Steindorff A."/>
            <person name="Ohm R."/>
            <person name="Martin F."/>
            <person name="Silar P."/>
            <person name="Natvig D."/>
            <person name="Lalanne C."/>
            <person name="Gautier V."/>
            <person name="Ament-Velasquez S.L."/>
            <person name="Kruys A."/>
            <person name="Hutchinson M.I."/>
            <person name="Powell A.J."/>
            <person name="Barry K."/>
            <person name="Miller A.N."/>
            <person name="Grigoriev I.V."/>
            <person name="Debuchy R."/>
            <person name="Gladieux P."/>
            <person name="Thoren M.H."/>
            <person name="Johannesson H."/>
        </authorList>
    </citation>
    <scope>NUCLEOTIDE SEQUENCE</scope>
    <source>
        <strain evidence="3">CBS 958.72</strain>
    </source>
</reference>
<dbReference type="InterPro" id="IPR010730">
    <property type="entry name" value="HET"/>
</dbReference>
<organism evidence="3 4">
    <name type="scientific">Lasiosphaeria ovina</name>
    <dbReference type="NCBI Taxonomy" id="92902"/>
    <lineage>
        <taxon>Eukaryota</taxon>
        <taxon>Fungi</taxon>
        <taxon>Dikarya</taxon>
        <taxon>Ascomycota</taxon>
        <taxon>Pezizomycotina</taxon>
        <taxon>Sordariomycetes</taxon>
        <taxon>Sordariomycetidae</taxon>
        <taxon>Sordariales</taxon>
        <taxon>Lasiosphaeriaceae</taxon>
        <taxon>Lasiosphaeria</taxon>
    </lineage>
</organism>
<accession>A0AAE0KM16</accession>
<reference evidence="3" key="1">
    <citation type="journal article" date="2023" name="Mol. Phylogenet. Evol.">
        <title>Genome-scale phylogeny and comparative genomics of the fungal order Sordariales.</title>
        <authorList>
            <person name="Hensen N."/>
            <person name="Bonometti L."/>
            <person name="Westerberg I."/>
            <person name="Brannstrom I.O."/>
            <person name="Guillou S."/>
            <person name="Cros-Aarteil S."/>
            <person name="Calhoun S."/>
            <person name="Haridas S."/>
            <person name="Kuo A."/>
            <person name="Mondo S."/>
            <person name="Pangilinan J."/>
            <person name="Riley R."/>
            <person name="LaButti K."/>
            <person name="Andreopoulos B."/>
            <person name="Lipzen A."/>
            <person name="Chen C."/>
            <person name="Yan M."/>
            <person name="Daum C."/>
            <person name="Ng V."/>
            <person name="Clum A."/>
            <person name="Steindorff A."/>
            <person name="Ohm R.A."/>
            <person name="Martin F."/>
            <person name="Silar P."/>
            <person name="Natvig D.O."/>
            <person name="Lalanne C."/>
            <person name="Gautier V."/>
            <person name="Ament-Velasquez S.L."/>
            <person name="Kruys A."/>
            <person name="Hutchinson M.I."/>
            <person name="Powell A.J."/>
            <person name="Barry K."/>
            <person name="Miller A.N."/>
            <person name="Grigoriev I.V."/>
            <person name="Debuchy R."/>
            <person name="Gladieux P."/>
            <person name="Hiltunen Thoren M."/>
            <person name="Johannesson H."/>
        </authorList>
    </citation>
    <scope>NUCLEOTIDE SEQUENCE</scope>
    <source>
        <strain evidence="3">CBS 958.72</strain>
    </source>
</reference>
<dbReference type="PANTHER" id="PTHR24148:SF64">
    <property type="entry name" value="HETEROKARYON INCOMPATIBILITY DOMAIN-CONTAINING PROTEIN"/>
    <property type="match status" value="1"/>
</dbReference>